<evidence type="ECO:0000256" key="4">
    <source>
        <dbReference type="ARBA" id="ARBA00022723"/>
    </source>
</evidence>
<dbReference type="InterPro" id="IPR005846">
    <property type="entry name" value="A-D-PHexomutase_a/b/a-III"/>
</dbReference>
<comment type="similarity">
    <text evidence="2 7">Belongs to the phosphohexose mutase family.</text>
</comment>
<name>A0A2S4JU51_9SPIO</name>
<keyword evidence="4 7" id="KW-0479">Metal-binding</keyword>
<dbReference type="GO" id="GO:0006166">
    <property type="term" value="P:purine ribonucleoside salvage"/>
    <property type="evidence" value="ECO:0007669"/>
    <property type="project" value="TreeGrafter"/>
</dbReference>
<dbReference type="PANTHER" id="PTHR45745">
    <property type="entry name" value="PHOSPHOMANNOMUTASE 45A"/>
    <property type="match status" value="1"/>
</dbReference>
<keyword evidence="3" id="KW-0597">Phosphoprotein</keyword>
<dbReference type="InterPro" id="IPR005841">
    <property type="entry name" value="Alpha-D-phosphohexomutase_SF"/>
</dbReference>
<comment type="caution">
    <text evidence="12">The sequence shown here is derived from an EMBL/GenBank/DDBJ whole genome shotgun (WGS) entry which is preliminary data.</text>
</comment>
<dbReference type="CDD" id="cd05799">
    <property type="entry name" value="PGM2"/>
    <property type="match status" value="1"/>
</dbReference>
<dbReference type="Pfam" id="PF02878">
    <property type="entry name" value="PGM_PMM_I"/>
    <property type="match status" value="1"/>
</dbReference>
<dbReference type="InterPro" id="IPR005843">
    <property type="entry name" value="A-D-PHexomutase_C"/>
</dbReference>
<keyword evidence="6" id="KW-0413">Isomerase</keyword>
<feature type="domain" description="Alpha-D-phosphohexomutase alpha/beta/alpha" evidence="10">
    <location>
        <begin position="225"/>
        <end position="322"/>
    </location>
</feature>
<evidence type="ECO:0000256" key="3">
    <source>
        <dbReference type="ARBA" id="ARBA00022553"/>
    </source>
</evidence>
<dbReference type="Pfam" id="PF00408">
    <property type="entry name" value="PGM_PMM_IV"/>
    <property type="match status" value="1"/>
</dbReference>
<evidence type="ECO:0000256" key="2">
    <source>
        <dbReference type="ARBA" id="ARBA00010231"/>
    </source>
</evidence>
<keyword evidence="13" id="KW-1185">Reference proteome</keyword>
<evidence type="ECO:0000259" key="8">
    <source>
        <dbReference type="Pfam" id="PF00408"/>
    </source>
</evidence>
<evidence type="ECO:0000259" key="11">
    <source>
        <dbReference type="Pfam" id="PF02880"/>
    </source>
</evidence>
<dbReference type="Pfam" id="PF02880">
    <property type="entry name" value="PGM_PMM_III"/>
    <property type="match status" value="1"/>
</dbReference>
<dbReference type="InterPro" id="IPR036900">
    <property type="entry name" value="A-D-PHexomutase_C_sf"/>
</dbReference>
<sequence>MTQEEIRKAAETYIEAEQDQVFADEVKDLLGKEDWLELSDRFYTDLEFGTGGLRGVIGGGFNRMNPFVVARATTGLARYTARAGALRSDGSRAAVISHDNRRYSREFALSAALVFAAHGIKTYLVDALRPTPLLSFAVRYYKASVGIMVTASHNPPQYNGYKVYWDDGAQVVSPDDTNIIQEVMAVKPGEIRQMEKDAALKEGLLEYIGAEIDDAFVAMVKRQSVQPDLLRQKGSEVRAVYTPLHGTGAPLVERVLGELGVQVMTVPEQRDPDTEFPTVAFPNPEEASALEMALDLGRREKADIVIGTDPDADRLGIAVPDGDDLALVTGNQLGVLLADYVLGQRKVLGTLPPKPVFITTIVTTALQRAVAEHYGAQVHETLTGFKHIASVMRDLEKDPEGPRFVLGDEESYGYLIGTEVRDKDAITATMLTVEMALHWRNQGISVMDRLRQIWQKFGYYQEQTISRNFEGQAGKATMDALMQQLRTTPPATLGGAAVERMYDVKTDRVFFPASGASEAGPGLGSSNVLQFFLADGTRVSARPSGTEPKIKFYISACSEPAQDLTALQCAVRDRIAAIEEDILTIIEEASR</sequence>
<feature type="domain" description="Alpha-D-phosphohexomutase C-terminal" evidence="8">
    <location>
        <begin position="504"/>
        <end position="561"/>
    </location>
</feature>
<dbReference type="InterPro" id="IPR005844">
    <property type="entry name" value="A-D-PHexomutase_a/b/a-I"/>
</dbReference>
<dbReference type="EMBL" id="LPWH01000055">
    <property type="protein sequence ID" value="POR03055.1"/>
    <property type="molecule type" value="Genomic_DNA"/>
</dbReference>
<dbReference type="SUPFAM" id="SSF55957">
    <property type="entry name" value="Phosphoglucomutase, C-terminal domain"/>
    <property type="match status" value="1"/>
</dbReference>
<evidence type="ECO:0000256" key="6">
    <source>
        <dbReference type="ARBA" id="ARBA00023235"/>
    </source>
</evidence>
<dbReference type="Pfam" id="PF02879">
    <property type="entry name" value="PGM_PMM_II"/>
    <property type="match status" value="1"/>
</dbReference>
<evidence type="ECO:0000256" key="5">
    <source>
        <dbReference type="ARBA" id="ARBA00022842"/>
    </source>
</evidence>
<proteinExistence type="inferred from homology"/>
<dbReference type="PROSITE" id="PS00710">
    <property type="entry name" value="PGM_PMM"/>
    <property type="match status" value="1"/>
</dbReference>
<protein>
    <submittedName>
        <fullName evidence="12">Phosphomannomutase</fullName>
    </submittedName>
</protein>
<dbReference type="InterPro" id="IPR005845">
    <property type="entry name" value="A-D-PHexomutase_a/b/a-II"/>
</dbReference>
<evidence type="ECO:0000259" key="9">
    <source>
        <dbReference type="Pfam" id="PF02878"/>
    </source>
</evidence>
<keyword evidence="5 7" id="KW-0460">Magnesium</keyword>
<dbReference type="AlphaFoldDB" id="A0A2S4JU51"/>
<dbReference type="PRINTS" id="PR00509">
    <property type="entry name" value="PGMPMM"/>
</dbReference>
<organism evidence="12 13">
    <name type="scientific">Alkalispirochaeta sphaeroplastigenens</name>
    <dbReference type="NCBI Taxonomy" id="1187066"/>
    <lineage>
        <taxon>Bacteria</taxon>
        <taxon>Pseudomonadati</taxon>
        <taxon>Spirochaetota</taxon>
        <taxon>Spirochaetia</taxon>
        <taxon>Spirochaetales</taxon>
        <taxon>Spirochaetaceae</taxon>
        <taxon>Alkalispirochaeta</taxon>
    </lineage>
</organism>
<dbReference type="GO" id="GO:0008973">
    <property type="term" value="F:phosphopentomutase activity"/>
    <property type="evidence" value="ECO:0007669"/>
    <property type="project" value="TreeGrafter"/>
</dbReference>
<dbReference type="PANTHER" id="PTHR45745:SF1">
    <property type="entry name" value="PHOSPHOGLUCOMUTASE 2B-RELATED"/>
    <property type="match status" value="1"/>
</dbReference>
<feature type="domain" description="Alpha-D-phosphohexomutase alpha/beta/alpha" evidence="11">
    <location>
        <begin position="330"/>
        <end position="457"/>
    </location>
</feature>
<accession>A0A2S4JU51</accession>
<comment type="cofactor">
    <cofactor evidence="1">
        <name>Mg(2+)</name>
        <dbReference type="ChEBI" id="CHEBI:18420"/>
    </cofactor>
</comment>
<evidence type="ECO:0000256" key="7">
    <source>
        <dbReference type="RuleBase" id="RU004326"/>
    </source>
</evidence>
<dbReference type="InterPro" id="IPR016066">
    <property type="entry name" value="A-D-PHexomutase_CS"/>
</dbReference>
<dbReference type="RefSeq" id="WP_103679899.1">
    <property type="nucleotide sequence ID" value="NZ_LPWH01000055.1"/>
</dbReference>
<dbReference type="GO" id="GO:0000287">
    <property type="term" value="F:magnesium ion binding"/>
    <property type="evidence" value="ECO:0007669"/>
    <property type="project" value="InterPro"/>
</dbReference>
<evidence type="ECO:0000313" key="13">
    <source>
        <dbReference type="Proteomes" id="UP000237350"/>
    </source>
</evidence>
<evidence type="ECO:0000259" key="10">
    <source>
        <dbReference type="Pfam" id="PF02879"/>
    </source>
</evidence>
<evidence type="ECO:0000256" key="1">
    <source>
        <dbReference type="ARBA" id="ARBA00001946"/>
    </source>
</evidence>
<dbReference type="GO" id="GO:0005975">
    <property type="term" value="P:carbohydrate metabolic process"/>
    <property type="evidence" value="ECO:0007669"/>
    <property type="project" value="InterPro"/>
</dbReference>
<dbReference type="OrthoDB" id="9806956at2"/>
<reference evidence="13" key="1">
    <citation type="submission" date="2015-12" db="EMBL/GenBank/DDBJ databases">
        <authorList>
            <person name="Lodha T.D."/>
            <person name="Chintalapati S."/>
            <person name="Chintalapati V.R."/>
            <person name="Sravanthi T."/>
        </authorList>
    </citation>
    <scope>NUCLEOTIDE SEQUENCE [LARGE SCALE GENOMIC DNA]</scope>
    <source>
        <strain evidence="13">JC133</strain>
    </source>
</reference>
<gene>
    <name evidence="12" type="ORF">AU468_05720</name>
</gene>
<dbReference type="Gene3D" id="3.30.310.50">
    <property type="entry name" value="Alpha-D-phosphohexomutase, C-terminal domain"/>
    <property type="match status" value="1"/>
</dbReference>
<evidence type="ECO:0000313" key="12">
    <source>
        <dbReference type="EMBL" id="POR03055.1"/>
    </source>
</evidence>
<dbReference type="Proteomes" id="UP000237350">
    <property type="component" value="Unassembled WGS sequence"/>
</dbReference>
<dbReference type="InterPro" id="IPR016055">
    <property type="entry name" value="A-D-PHexomutase_a/b/a-I/II/III"/>
</dbReference>
<dbReference type="SUPFAM" id="SSF53738">
    <property type="entry name" value="Phosphoglucomutase, first 3 domains"/>
    <property type="match status" value="3"/>
</dbReference>
<feature type="domain" description="Alpha-D-phosphohexomutase alpha/beta/alpha" evidence="9">
    <location>
        <begin position="47"/>
        <end position="183"/>
    </location>
</feature>
<dbReference type="Gene3D" id="3.40.120.10">
    <property type="entry name" value="Alpha-D-Glucose-1,6-Bisphosphate, subunit A, domain 3"/>
    <property type="match status" value="3"/>
</dbReference>